<keyword evidence="3" id="KW-0238">DNA-binding</keyword>
<keyword evidence="5" id="KW-0255">Endonuclease</keyword>
<feature type="domain" description="Type I restriction modification DNA specificity" evidence="4">
    <location>
        <begin position="259"/>
        <end position="412"/>
    </location>
</feature>
<dbReference type="InterPro" id="IPR000055">
    <property type="entry name" value="Restrct_endonuc_typeI_TRD"/>
</dbReference>
<gene>
    <name evidence="5" type="ORF">H9L17_10535</name>
</gene>
<accession>A0A7G9QQL7</accession>
<name>A0A7G9QQL7_9GAMM</name>
<dbReference type="GO" id="GO:0003677">
    <property type="term" value="F:DNA binding"/>
    <property type="evidence" value="ECO:0007669"/>
    <property type="project" value="UniProtKB-KW"/>
</dbReference>
<keyword evidence="5" id="KW-0540">Nuclease</keyword>
<organism evidence="5 6">
    <name type="scientific">Thermomonas brevis</name>
    <dbReference type="NCBI Taxonomy" id="215691"/>
    <lineage>
        <taxon>Bacteria</taxon>
        <taxon>Pseudomonadati</taxon>
        <taxon>Pseudomonadota</taxon>
        <taxon>Gammaproteobacteria</taxon>
        <taxon>Lysobacterales</taxon>
        <taxon>Lysobacteraceae</taxon>
        <taxon>Thermomonas</taxon>
    </lineage>
</organism>
<keyword evidence="2" id="KW-0680">Restriction system</keyword>
<keyword evidence="5" id="KW-0378">Hydrolase</keyword>
<reference evidence="5 6" key="1">
    <citation type="submission" date="2020-08" db="EMBL/GenBank/DDBJ databases">
        <title>Genome sequence of Thermomonas brevis KACC 16975T.</title>
        <authorList>
            <person name="Hyun D.-W."/>
            <person name="Bae J.-W."/>
        </authorList>
    </citation>
    <scope>NUCLEOTIDE SEQUENCE [LARGE SCALE GENOMIC DNA]</scope>
    <source>
        <strain evidence="5 6">KACC 16975</strain>
    </source>
</reference>
<dbReference type="EMBL" id="CP060711">
    <property type="protein sequence ID" value="QNN45642.1"/>
    <property type="molecule type" value="Genomic_DNA"/>
</dbReference>
<dbReference type="InterPro" id="IPR044946">
    <property type="entry name" value="Restrct_endonuc_typeI_TRD_sf"/>
</dbReference>
<dbReference type="GO" id="GO:0004519">
    <property type="term" value="F:endonuclease activity"/>
    <property type="evidence" value="ECO:0007669"/>
    <property type="project" value="UniProtKB-KW"/>
</dbReference>
<dbReference type="Gene3D" id="3.90.220.20">
    <property type="entry name" value="DNA methylase specificity domains"/>
    <property type="match status" value="2"/>
</dbReference>
<comment type="similarity">
    <text evidence="1">Belongs to the type-I restriction system S methylase family.</text>
</comment>
<dbReference type="KEGG" id="tbv:H9L17_10535"/>
<dbReference type="Proteomes" id="UP000515977">
    <property type="component" value="Chromosome"/>
</dbReference>
<evidence type="ECO:0000313" key="5">
    <source>
        <dbReference type="EMBL" id="QNN45642.1"/>
    </source>
</evidence>
<evidence type="ECO:0000259" key="4">
    <source>
        <dbReference type="Pfam" id="PF01420"/>
    </source>
</evidence>
<evidence type="ECO:0000313" key="6">
    <source>
        <dbReference type="Proteomes" id="UP000515977"/>
    </source>
</evidence>
<evidence type="ECO:0000256" key="1">
    <source>
        <dbReference type="ARBA" id="ARBA00010923"/>
    </source>
</evidence>
<dbReference type="InterPro" id="IPR051212">
    <property type="entry name" value="Type-I_RE_S_subunit"/>
</dbReference>
<proteinExistence type="inferred from homology"/>
<dbReference type="Pfam" id="PF01420">
    <property type="entry name" value="Methylase_S"/>
    <property type="match status" value="1"/>
</dbReference>
<dbReference type="SUPFAM" id="SSF116734">
    <property type="entry name" value="DNA methylase specificity domain"/>
    <property type="match status" value="2"/>
</dbReference>
<dbReference type="GO" id="GO:0009307">
    <property type="term" value="P:DNA restriction-modification system"/>
    <property type="evidence" value="ECO:0007669"/>
    <property type="project" value="UniProtKB-KW"/>
</dbReference>
<dbReference type="Gene3D" id="1.10.287.1120">
    <property type="entry name" value="Bipartite methylase S protein"/>
    <property type="match status" value="1"/>
</dbReference>
<keyword evidence="6" id="KW-1185">Reference proteome</keyword>
<dbReference type="PANTHER" id="PTHR43140:SF1">
    <property type="entry name" value="TYPE I RESTRICTION ENZYME ECOKI SPECIFICITY SUBUNIT"/>
    <property type="match status" value="1"/>
</dbReference>
<sequence length="442" mass="48521">MTLPRYPDYKDSGVPWLGEVPGHWESVPARRLFGEKREPALDDDEQLSATQRYGVIPQRMFMETADQKVVLALAGTGNFKHVEVDDFVISLRSFQGGIEWSAHAGCVSPAYTVLRAVRPIHSRYWAYLLKSSAYIDALQTVIVGIREGKNITYSQFGGLPVPVPSPEEQTTIACFLDHETAKIDALIAEQETLLALLAEKRQATISHAVTRGLNPNVAMKDSGIAWLGEVPGHWEVLQLRRVVPQFEQGWSPECEARPVEDGEWGVLKAGCLNGGVFNAGENKALPSTLEPREQLEVRHGDVLMSRASGSPKLIGSVACVENPQPRLMLSDKIFRLVLDDDISGKFFGLAMSSISLRAQIEQAIGGAEGLANNLPQASIKEFWLALPLIDEQQQIVEFLDAETAKLDALKAEAQRGIELLKERRNALIAAAVTGKIDVRNAA</sequence>
<evidence type="ECO:0000256" key="3">
    <source>
        <dbReference type="ARBA" id="ARBA00023125"/>
    </source>
</evidence>
<dbReference type="PANTHER" id="PTHR43140">
    <property type="entry name" value="TYPE-1 RESTRICTION ENZYME ECOKI SPECIFICITY PROTEIN"/>
    <property type="match status" value="1"/>
</dbReference>
<dbReference type="REBASE" id="443256">
    <property type="entry name" value="S.Tbr16975I"/>
</dbReference>
<dbReference type="AlphaFoldDB" id="A0A7G9QQL7"/>
<dbReference type="RefSeq" id="WP_187569410.1">
    <property type="nucleotide sequence ID" value="NZ_CP060711.1"/>
</dbReference>
<evidence type="ECO:0000256" key="2">
    <source>
        <dbReference type="ARBA" id="ARBA00022747"/>
    </source>
</evidence>
<protein>
    <submittedName>
        <fullName evidence="5">Restriction endonuclease subunit S</fullName>
    </submittedName>
</protein>